<name>A0AAV5H0Z5_9BASI</name>
<evidence type="ECO:0000313" key="5">
    <source>
        <dbReference type="Proteomes" id="UP001342314"/>
    </source>
</evidence>
<dbReference type="PANTHER" id="PTHR28242:SF52">
    <property type="entry name" value="PHOSPHORELAY INTERMEDIATE PROTEIN YPD1"/>
    <property type="match status" value="1"/>
</dbReference>
<dbReference type="Pfam" id="PF01627">
    <property type="entry name" value="Hpt"/>
    <property type="match status" value="1"/>
</dbReference>
<evidence type="ECO:0000259" key="3">
    <source>
        <dbReference type="PROSITE" id="PS50894"/>
    </source>
</evidence>
<dbReference type="SUPFAM" id="SSF47226">
    <property type="entry name" value="Histidine-containing phosphotransfer domain, HPT domain"/>
    <property type="match status" value="1"/>
</dbReference>
<dbReference type="SMART" id="SM00073">
    <property type="entry name" value="HPT"/>
    <property type="match status" value="1"/>
</dbReference>
<evidence type="ECO:0000256" key="2">
    <source>
        <dbReference type="SAM" id="MobiDB-lite"/>
    </source>
</evidence>
<dbReference type="GO" id="GO:0009927">
    <property type="term" value="F:histidine phosphotransfer kinase activity"/>
    <property type="evidence" value="ECO:0007669"/>
    <property type="project" value="InterPro"/>
</dbReference>
<feature type="domain" description="HPt" evidence="3">
    <location>
        <begin position="93"/>
        <end position="199"/>
    </location>
</feature>
<dbReference type="InterPro" id="IPR036641">
    <property type="entry name" value="HPT_dom_sf"/>
</dbReference>
<dbReference type="InterPro" id="IPR008207">
    <property type="entry name" value="Sig_transdc_His_kin_Hpt_dom"/>
</dbReference>
<feature type="region of interest" description="Disordered" evidence="2">
    <location>
        <begin position="1"/>
        <end position="75"/>
    </location>
</feature>
<reference evidence="4 5" key="1">
    <citation type="submission" date="2021-12" db="EMBL/GenBank/DDBJ databases">
        <title>High titer production of polyol ester of fatty acids by Rhodotorula paludigena BS15 towards product separation-free biomass refinery.</title>
        <authorList>
            <person name="Mano J."/>
            <person name="Ono H."/>
            <person name="Tanaka T."/>
            <person name="Naito K."/>
            <person name="Sushida H."/>
            <person name="Ike M."/>
            <person name="Tokuyasu K."/>
            <person name="Kitaoka M."/>
        </authorList>
    </citation>
    <scope>NUCLEOTIDE SEQUENCE [LARGE SCALE GENOMIC DNA]</scope>
    <source>
        <strain evidence="4 5">BS15</strain>
    </source>
</reference>
<dbReference type="CDD" id="cd00088">
    <property type="entry name" value="HPT"/>
    <property type="match status" value="1"/>
</dbReference>
<feature type="compositionally biased region" description="Low complexity" evidence="2">
    <location>
        <begin position="19"/>
        <end position="29"/>
    </location>
</feature>
<dbReference type="GO" id="GO:0005737">
    <property type="term" value="C:cytoplasm"/>
    <property type="evidence" value="ECO:0007669"/>
    <property type="project" value="TreeGrafter"/>
</dbReference>
<dbReference type="PANTHER" id="PTHR28242">
    <property type="entry name" value="PHOSPHORELAY INTERMEDIATE PROTEIN YPD1"/>
    <property type="match status" value="1"/>
</dbReference>
<gene>
    <name evidence="4" type="ORF">Rhopal_007483-T1</name>
</gene>
<keyword evidence="1" id="KW-0597">Phosphoprotein</keyword>
<dbReference type="AlphaFoldDB" id="A0AAV5H0Z5"/>
<dbReference type="GO" id="GO:0000160">
    <property type="term" value="P:phosphorelay signal transduction system"/>
    <property type="evidence" value="ECO:0007669"/>
    <property type="project" value="InterPro"/>
</dbReference>
<dbReference type="Gene3D" id="1.20.120.160">
    <property type="entry name" value="HPT domain"/>
    <property type="match status" value="1"/>
</dbReference>
<proteinExistence type="predicted"/>
<dbReference type="InterPro" id="IPR045871">
    <property type="entry name" value="AHP1-5/YPD1"/>
</dbReference>
<dbReference type="GO" id="GO:0043424">
    <property type="term" value="F:protein histidine kinase binding"/>
    <property type="evidence" value="ECO:0007669"/>
    <property type="project" value="InterPro"/>
</dbReference>
<evidence type="ECO:0000313" key="4">
    <source>
        <dbReference type="EMBL" id="GJN94403.1"/>
    </source>
</evidence>
<dbReference type="GO" id="GO:0005634">
    <property type="term" value="C:nucleus"/>
    <property type="evidence" value="ECO:0007669"/>
    <property type="project" value="TreeGrafter"/>
</dbReference>
<keyword evidence="5" id="KW-1185">Reference proteome</keyword>
<organism evidence="4 5">
    <name type="scientific">Rhodotorula paludigena</name>
    <dbReference type="NCBI Taxonomy" id="86838"/>
    <lineage>
        <taxon>Eukaryota</taxon>
        <taxon>Fungi</taxon>
        <taxon>Dikarya</taxon>
        <taxon>Basidiomycota</taxon>
        <taxon>Pucciniomycotina</taxon>
        <taxon>Microbotryomycetes</taxon>
        <taxon>Sporidiobolales</taxon>
        <taxon>Sporidiobolaceae</taxon>
        <taxon>Rhodotorula</taxon>
    </lineage>
</organism>
<comment type="caution">
    <text evidence="4">The sequence shown here is derived from an EMBL/GenBank/DDBJ whole genome shotgun (WGS) entry which is preliminary data.</text>
</comment>
<sequence length="206" mass="21776">MAAQTADPATPRDKPAPPAAAAPAAAATAGEQNKDEQPPRPADTAAAGGSKDGDKDAPAAAEEDEADVGPAGTGSVVDMDVFGQLLEIDDDESHEFSKTLAFDYIAQADVTFNEIEEALAAKDLDALSRKGHFLKGSSAALGLQRVQHSCEAMQHFGKRRDARGEGPEVAEDEALNRCRVLLVRLKKEQAEAKEWLEAFYKDSASA</sequence>
<evidence type="ECO:0000256" key="1">
    <source>
        <dbReference type="PROSITE-ProRule" id="PRU00110"/>
    </source>
</evidence>
<dbReference type="EMBL" id="BQKY01000017">
    <property type="protein sequence ID" value="GJN94403.1"/>
    <property type="molecule type" value="Genomic_DNA"/>
</dbReference>
<protein>
    <recommendedName>
        <fullName evidence="3">HPt domain-containing protein</fullName>
    </recommendedName>
</protein>
<dbReference type="Proteomes" id="UP001342314">
    <property type="component" value="Unassembled WGS sequence"/>
</dbReference>
<feature type="modified residue" description="Phosphohistidine" evidence="1">
    <location>
        <position position="132"/>
    </location>
</feature>
<dbReference type="PROSITE" id="PS50894">
    <property type="entry name" value="HPT"/>
    <property type="match status" value="1"/>
</dbReference>
<accession>A0AAV5H0Z5</accession>